<dbReference type="Proteomes" id="UP000094336">
    <property type="component" value="Unassembled WGS sequence"/>
</dbReference>
<feature type="signal peptide" evidence="1">
    <location>
        <begin position="1"/>
        <end position="18"/>
    </location>
</feature>
<keyword evidence="1" id="KW-0732">Signal</keyword>
<proteinExistence type="predicted"/>
<organism evidence="2 3">
    <name type="scientific">Babjeviella inositovora NRRL Y-12698</name>
    <dbReference type="NCBI Taxonomy" id="984486"/>
    <lineage>
        <taxon>Eukaryota</taxon>
        <taxon>Fungi</taxon>
        <taxon>Dikarya</taxon>
        <taxon>Ascomycota</taxon>
        <taxon>Saccharomycotina</taxon>
        <taxon>Pichiomycetes</taxon>
        <taxon>Serinales incertae sedis</taxon>
        <taxon>Babjeviella</taxon>
    </lineage>
</organism>
<feature type="chain" id="PRO_5009134321" evidence="1">
    <location>
        <begin position="19"/>
        <end position="167"/>
    </location>
</feature>
<protein>
    <submittedName>
        <fullName evidence="2">Uncharacterized protein</fullName>
    </submittedName>
</protein>
<reference evidence="3" key="1">
    <citation type="submission" date="2016-05" db="EMBL/GenBank/DDBJ databases">
        <title>Comparative genomics of biotechnologically important yeasts.</title>
        <authorList>
            <consortium name="DOE Joint Genome Institute"/>
            <person name="Riley R."/>
            <person name="Haridas S."/>
            <person name="Wolfe K.H."/>
            <person name="Lopes M.R."/>
            <person name="Hittinger C.T."/>
            <person name="Goker M."/>
            <person name="Salamov A."/>
            <person name="Wisecaver J."/>
            <person name="Long T.M."/>
            <person name="Aerts A.L."/>
            <person name="Barry K."/>
            <person name="Choi C."/>
            <person name="Clum A."/>
            <person name="Coughlan A.Y."/>
            <person name="Deshpande S."/>
            <person name="Douglass A.P."/>
            <person name="Hanson S.J."/>
            <person name="Klenk H.-P."/>
            <person name="Labutti K."/>
            <person name="Lapidus A."/>
            <person name="Lindquist E."/>
            <person name="Lipzen A."/>
            <person name="Meier-Kolthoff J.P."/>
            <person name="Ohm R.A."/>
            <person name="Otillar R.P."/>
            <person name="Pangilinan J."/>
            <person name="Peng Y."/>
            <person name="Rokas A."/>
            <person name="Rosa C.A."/>
            <person name="Scheuner C."/>
            <person name="Sibirny A.A."/>
            <person name="Slot J.C."/>
            <person name="Stielow J.B."/>
            <person name="Sun H."/>
            <person name="Kurtzman C.P."/>
            <person name="Blackwell M."/>
            <person name="Grigoriev I.V."/>
            <person name="Jeffries T.W."/>
        </authorList>
    </citation>
    <scope>NUCLEOTIDE SEQUENCE [LARGE SCALE GENOMIC DNA]</scope>
    <source>
        <strain evidence="3">NRRL Y-12698</strain>
    </source>
</reference>
<name>A0A1E3QKG5_9ASCO</name>
<accession>A0A1E3QKG5</accession>
<dbReference type="EMBL" id="KV454436">
    <property type="protein sequence ID" value="ODQ78140.1"/>
    <property type="molecule type" value="Genomic_DNA"/>
</dbReference>
<keyword evidence="3" id="KW-1185">Reference proteome</keyword>
<gene>
    <name evidence="2" type="ORF">BABINDRAFT_9381</name>
</gene>
<sequence>MRLSPLLLVPFLFQVATAVINITTVVTSITNTVPTNLCNSYVTSGGLGLLAWLATADFYAQSTTDIAVLGTGVRTYTYIVQWFFSFDDPLEATGFDVSSLTAAVSALTTVNVVVNPTQGGFILSYNDSVTDPIVAGVDLLDGLNCFDSIIGYSTDFTGGPNPTTVIL</sequence>
<dbReference type="AlphaFoldDB" id="A0A1E3QKG5"/>
<dbReference type="RefSeq" id="XP_018983468.1">
    <property type="nucleotide sequence ID" value="XM_019132954.1"/>
</dbReference>
<evidence type="ECO:0000313" key="3">
    <source>
        <dbReference type="Proteomes" id="UP000094336"/>
    </source>
</evidence>
<evidence type="ECO:0000256" key="1">
    <source>
        <dbReference type="SAM" id="SignalP"/>
    </source>
</evidence>
<evidence type="ECO:0000313" key="2">
    <source>
        <dbReference type="EMBL" id="ODQ78140.1"/>
    </source>
</evidence>
<dbReference type="GeneID" id="30150807"/>
<feature type="non-terminal residue" evidence="2">
    <location>
        <position position="167"/>
    </location>
</feature>